<evidence type="ECO:0000313" key="5">
    <source>
        <dbReference type="EMBL" id="MDD1780823.1"/>
    </source>
</evidence>
<proteinExistence type="inferred from homology"/>
<comment type="caution">
    <text evidence="5">The sequence shown here is derived from an EMBL/GenBank/DDBJ whole genome shotgun (WGS) entry which is preliminary data.</text>
</comment>
<dbReference type="SUPFAM" id="SSF49482">
    <property type="entry name" value="Aromatic compound dioxygenase"/>
    <property type="match status" value="1"/>
</dbReference>
<dbReference type="PANTHER" id="PTHR33711">
    <property type="entry name" value="DIOXYGENASE, PUTATIVE (AFU_ORTHOLOGUE AFUA_2G02910)-RELATED"/>
    <property type="match status" value="1"/>
</dbReference>
<dbReference type="CDD" id="cd00421">
    <property type="entry name" value="intradiol_dioxygenase"/>
    <property type="match status" value="1"/>
</dbReference>
<dbReference type="Proteomes" id="UP001149821">
    <property type="component" value="Unassembled WGS sequence"/>
</dbReference>
<evidence type="ECO:0000259" key="4">
    <source>
        <dbReference type="PROSITE" id="PS00083"/>
    </source>
</evidence>
<evidence type="ECO:0000256" key="3">
    <source>
        <dbReference type="ARBA" id="ARBA00023002"/>
    </source>
</evidence>
<feature type="domain" description="Intradiol ring-cleavage dioxygenases" evidence="4">
    <location>
        <begin position="48"/>
        <end position="76"/>
    </location>
</feature>
<keyword evidence="2" id="KW-0223">Dioxygenase</keyword>
<dbReference type="PROSITE" id="PS00083">
    <property type="entry name" value="INTRADIOL_DIOXYGENAS"/>
    <property type="match status" value="1"/>
</dbReference>
<dbReference type="Pfam" id="PF00775">
    <property type="entry name" value="Dioxygenase_C"/>
    <property type="match status" value="1"/>
</dbReference>
<accession>A0ABT5QIM1</accession>
<name>A0ABT5QIM1_9GAMM</name>
<keyword evidence="6" id="KW-1185">Reference proteome</keyword>
<evidence type="ECO:0000256" key="2">
    <source>
        <dbReference type="ARBA" id="ARBA00022964"/>
    </source>
</evidence>
<gene>
    <name evidence="5" type="ORF">LRP49_06370</name>
</gene>
<keyword evidence="3" id="KW-0560">Oxidoreductase</keyword>
<sequence length="175" mass="19713">MAISFPVWSSTWKTPEQAEGPFYPLSKIPLRQSLILRPDQVVGSPLMLTGEVRDVQGNPVSDARIEFWQCDGQGIYDHPLQSDYEHFDPAFSGSGAVITDEKGRYGIQVLYPVPYPGRPPHIHAKLWKGNQHILTTQLYLRGNTGSHWASRERENLQIDPVKTKEGLEAAFVFVV</sequence>
<comment type="similarity">
    <text evidence="1">Belongs to the intradiol ring-cleavage dioxygenase family.</text>
</comment>
<dbReference type="InterPro" id="IPR050770">
    <property type="entry name" value="Intradiol_RC_Dioxygenase"/>
</dbReference>
<organism evidence="5 6">
    <name type="scientific">Enterovibrio qingdaonensis</name>
    <dbReference type="NCBI Taxonomy" id="2899818"/>
    <lineage>
        <taxon>Bacteria</taxon>
        <taxon>Pseudomonadati</taxon>
        <taxon>Pseudomonadota</taxon>
        <taxon>Gammaproteobacteria</taxon>
        <taxon>Vibrionales</taxon>
        <taxon>Vibrionaceae</taxon>
        <taxon>Enterovibrio</taxon>
    </lineage>
</organism>
<reference evidence="5" key="1">
    <citation type="submission" date="2021-12" db="EMBL/GenBank/DDBJ databases">
        <title>Enterovibrio ZSDZ35 sp. nov. and Enterovibrio ZSDZ42 sp. nov., isolated from coastal seawater in Qingdao.</title>
        <authorList>
            <person name="Zhang P."/>
        </authorList>
    </citation>
    <scope>NUCLEOTIDE SEQUENCE</scope>
    <source>
        <strain evidence="5">ZSDZ35</strain>
    </source>
</reference>
<protein>
    <submittedName>
        <fullName evidence="5">Protocatechuate 3,4-dioxygenase</fullName>
    </submittedName>
</protein>
<dbReference type="Gene3D" id="2.60.130.10">
    <property type="entry name" value="Aromatic compound dioxygenase"/>
    <property type="match status" value="1"/>
</dbReference>
<dbReference type="PANTHER" id="PTHR33711:SF9">
    <property type="entry name" value="PROTOCATECHUATE 3,4-DIOXYGENASE ALPHA CHAIN"/>
    <property type="match status" value="1"/>
</dbReference>
<dbReference type="InterPro" id="IPR015889">
    <property type="entry name" value="Intradiol_dOase_core"/>
</dbReference>
<evidence type="ECO:0000256" key="1">
    <source>
        <dbReference type="ARBA" id="ARBA00007825"/>
    </source>
</evidence>
<dbReference type="InterPro" id="IPR000627">
    <property type="entry name" value="Intradiol_dOase_C"/>
</dbReference>
<evidence type="ECO:0000313" key="6">
    <source>
        <dbReference type="Proteomes" id="UP001149821"/>
    </source>
</evidence>
<dbReference type="EMBL" id="JAJUBB010000003">
    <property type="protein sequence ID" value="MDD1780823.1"/>
    <property type="molecule type" value="Genomic_DNA"/>
</dbReference>